<keyword evidence="3 6" id="KW-0808">Transferase</keyword>
<evidence type="ECO:0000256" key="1">
    <source>
        <dbReference type="ARBA" id="ARBA00008361"/>
    </source>
</evidence>
<dbReference type="GO" id="GO:0008757">
    <property type="term" value="F:S-adenosylmethionine-dependent methyltransferase activity"/>
    <property type="evidence" value="ECO:0007669"/>
    <property type="project" value="InterPro"/>
</dbReference>
<dbReference type="GO" id="GO:0032259">
    <property type="term" value="P:methylation"/>
    <property type="evidence" value="ECO:0007669"/>
    <property type="project" value="UniProtKB-KW"/>
</dbReference>
<dbReference type="SUPFAM" id="SSF53335">
    <property type="entry name" value="S-adenosyl-L-methionine-dependent methyltransferases"/>
    <property type="match status" value="1"/>
</dbReference>
<proteinExistence type="inferred from homology"/>
<evidence type="ECO:0000313" key="7">
    <source>
        <dbReference type="Proteomes" id="UP000319263"/>
    </source>
</evidence>
<accession>A0A516Q3V8</accession>
<organism evidence="6 7">
    <name type="scientific">Microlunatus elymi</name>
    <dbReference type="NCBI Taxonomy" id="2596828"/>
    <lineage>
        <taxon>Bacteria</taxon>
        <taxon>Bacillati</taxon>
        <taxon>Actinomycetota</taxon>
        <taxon>Actinomycetes</taxon>
        <taxon>Propionibacteriales</taxon>
        <taxon>Propionibacteriaceae</taxon>
        <taxon>Microlunatus</taxon>
    </lineage>
</organism>
<evidence type="ECO:0000256" key="2">
    <source>
        <dbReference type="ARBA" id="ARBA00022603"/>
    </source>
</evidence>
<reference evidence="6 7" key="1">
    <citation type="submission" date="2019-07" db="EMBL/GenBank/DDBJ databases">
        <title>Microlunatus dokdonensis sp. nov. isolated from the rhizospheric soil of the wild plant Elymus tsukushiensis.</title>
        <authorList>
            <person name="Ghim S.-Y."/>
            <person name="Hwang Y.-J."/>
            <person name="Son J.-S."/>
            <person name="Shin J.-H."/>
        </authorList>
    </citation>
    <scope>NUCLEOTIDE SEQUENCE [LARGE SCALE GENOMIC DNA]</scope>
    <source>
        <strain evidence="6 7">KUDC0627</strain>
    </source>
</reference>
<evidence type="ECO:0000256" key="4">
    <source>
        <dbReference type="SAM" id="MobiDB-lite"/>
    </source>
</evidence>
<keyword evidence="2 6" id="KW-0489">Methyltransferase</keyword>
<evidence type="ECO:0000256" key="3">
    <source>
        <dbReference type="ARBA" id="ARBA00022679"/>
    </source>
</evidence>
<evidence type="ECO:0000259" key="5">
    <source>
        <dbReference type="Pfam" id="PF08241"/>
    </source>
</evidence>
<protein>
    <submittedName>
        <fullName evidence="6">Class I SAM-dependent methyltransferase</fullName>
    </submittedName>
</protein>
<dbReference type="PANTHER" id="PTHR44942">
    <property type="entry name" value="METHYLTRANSF_11 DOMAIN-CONTAINING PROTEIN"/>
    <property type="match status" value="1"/>
</dbReference>
<dbReference type="InterPro" id="IPR013216">
    <property type="entry name" value="Methyltransf_11"/>
</dbReference>
<evidence type="ECO:0000313" key="6">
    <source>
        <dbReference type="EMBL" id="QDP98117.1"/>
    </source>
</evidence>
<feature type="region of interest" description="Disordered" evidence="4">
    <location>
        <begin position="171"/>
        <end position="192"/>
    </location>
</feature>
<dbReference type="InterPro" id="IPR029063">
    <property type="entry name" value="SAM-dependent_MTases_sf"/>
</dbReference>
<dbReference type="InterPro" id="IPR051052">
    <property type="entry name" value="Diverse_substrate_MTase"/>
</dbReference>
<dbReference type="KEGG" id="mik:FOE78_21420"/>
<dbReference type="EMBL" id="CP041692">
    <property type="protein sequence ID" value="QDP98117.1"/>
    <property type="molecule type" value="Genomic_DNA"/>
</dbReference>
<keyword evidence="7" id="KW-1185">Reference proteome</keyword>
<dbReference type="OrthoDB" id="9797252at2"/>
<dbReference type="PANTHER" id="PTHR44942:SF4">
    <property type="entry name" value="METHYLTRANSFERASE TYPE 11 DOMAIN-CONTAINING PROTEIN"/>
    <property type="match status" value="1"/>
</dbReference>
<feature type="domain" description="Methyltransferase type 11" evidence="5">
    <location>
        <begin position="50"/>
        <end position="144"/>
    </location>
</feature>
<dbReference type="Proteomes" id="UP000319263">
    <property type="component" value="Chromosome"/>
</dbReference>
<name>A0A516Q3V8_9ACTN</name>
<dbReference type="CDD" id="cd02440">
    <property type="entry name" value="AdoMet_MTases"/>
    <property type="match status" value="1"/>
</dbReference>
<dbReference type="Gene3D" id="3.40.50.150">
    <property type="entry name" value="Vaccinia Virus protein VP39"/>
    <property type="match status" value="1"/>
</dbReference>
<sequence>MIGRVSGERDLRGTFDQAADSYQNARPAYPDRLYDDLVDLAGLAPDATLLEVGPGPGKATLPLARRGFKIIALEPGPNLAAQARRNLAGLGNVEVITTTFEDWRPPATAAFDLVYSATAWHWVDPKIGWPKAASLLKPDGQLAIFGAGHAFPDGYDPIFDDFQQLYREIGEDDVDQWPPTPPREDSGLPEGDYEGSDYFTAESARRYVWAQQYTVDSYIALLNTFSGHIAMEQAKRDQLYTGIRRLISARPDGLITRHWASTLTLYRRLPT</sequence>
<comment type="similarity">
    <text evidence="1">Belongs to the methyltransferase superfamily.</text>
</comment>
<dbReference type="AlphaFoldDB" id="A0A516Q3V8"/>
<gene>
    <name evidence="6" type="ORF">FOE78_21420</name>
</gene>
<dbReference type="Pfam" id="PF08241">
    <property type="entry name" value="Methyltransf_11"/>
    <property type="match status" value="1"/>
</dbReference>